<evidence type="ECO:0000313" key="2">
    <source>
        <dbReference type="Proteomes" id="UP001267426"/>
    </source>
</evidence>
<protein>
    <submittedName>
        <fullName evidence="1">Bacillithiol system redox-active protein YtxJ</fullName>
    </submittedName>
</protein>
<dbReference type="Proteomes" id="UP001267426">
    <property type="component" value="Unassembled WGS sequence"/>
</dbReference>
<dbReference type="NCBIfam" id="TIGR04019">
    <property type="entry name" value="B_thiol_YtxJ"/>
    <property type="match status" value="1"/>
</dbReference>
<organism evidence="1 2">
    <name type="scientific">Rubrivirga litoralis</name>
    <dbReference type="NCBI Taxonomy" id="3075598"/>
    <lineage>
        <taxon>Bacteria</taxon>
        <taxon>Pseudomonadati</taxon>
        <taxon>Rhodothermota</taxon>
        <taxon>Rhodothermia</taxon>
        <taxon>Rhodothermales</taxon>
        <taxon>Rubricoccaceae</taxon>
        <taxon>Rubrivirga</taxon>
    </lineage>
</organism>
<dbReference type="RefSeq" id="WP_311662531.1">
    <property type="nucleotide sequence ID" value="NZ_JAVRHT010000009.1"/>
</dbReference>
<keyword evidence="2" id="KW-1185">Reference proteome</keyword>
<evidence type="ECO:0000313" key="1">
    <source>
        <dbReference type="EMBL" id="MDT0631189.1"/>
    </source>
</evidence>
<dbReference type="EMBL" id="JAVRHT010000009">
    <property type="protein sequence ID" value="MDT0631189.1"/>
    <property type="molecule type" value="Genomic_DNA"/>
</dbReference>
<dbReference type="Gene3D" id="3.40.30.10">
    <property type="entry name" value="Glutaredoxin"/>
    <property type="match status" value="1"/>
</dbReference>
<reference evidence="1 2" key="1">
    <citation type="submission" date="2023-09" db="EMBL/GenBank/DDBJ databases">
        <authorList>
            <person name="Rey-Velasco X."/>
        </authorList>
    </citation>
    <scope>NUCLEOTIDE SEQUENCE [LARGE SCALE GENOMIC DNA]</scope>
    <source>
        <strain evidence="1 2">F394</strain>
    </source>
</reference>
<proteinExistence type="predicted"/>
<sequence>MAQVQELTSTADADAMLQASHDGPVYLLKHSIACPISARGQMEFVGLEGDGDPPLYAVVVQYARDVSDYLAEQLGVQHETPQALLIKDGEAIDVKSHHNIRVAALRSAAEAAA</sequence>
<accession>A0ABU3BPH0</accession>
<dbReference type="InterPro" id="IPR022551">
    <property type="entry name" value="BrxC"/>
</dbReference>
<name>A0ABU3BPH0_9BACT</name>
<dbReference type="Pfam" id="PF11009">
    <property type="entry name" value="BrxC"/>
    <property type="match status" value="1"/>
</dbReference>
<gene>
    <name evidence="1" type="primary">ytxJ</name>
    <name evidence="1" type="ORF">RM540_05440</name>
</gene>
<comment type="caution">
    <text evidence="1">The sequence shown here is derived from an EMBL/GenBank/DDBJ whole genome shotgun (WGS) entry which is preliminary data.</text>
</comment>